<evidence type="ECO:0000259" key="1">
    <source>
        <dbReference type="Pfam" id="PF07872"/>
    </source>
</evidence>
<sequence length="74" mass="7909">MTVTATLKSKTLAIEVETGQDKSGDPIYGKKSFSGVKLTATNQGVYNVAEAIKSVLDVSTRDTYLNEVEVIANV</sequence>
<dbReference type="EMBL" id="WSRQ01000081">
    <property type="protein sequence ID" value="MVX66945.1"/>
    <property type="molecule type" value="Genomic_DNA"/>
</dbReference>
<dbReference type="Pfam" id="PF07872">
    <property type="entry name" value="DUF1659"/>
    <property type="match status" value="1"/>
</dbReference>
<dbReference type="Proteomes" id="UP000656077">
    <property type="component" value="Unassembled WGS sequence"/>
</dbReference>
<dbReference type="InterPro" id="IPR012454">
    <property type="entry name" value="DUF1659"/>
</dbReference>
<organism evidence="2 3">
    <name type="scientific">Clostridium chromiireducens</name>
    <dbReference type="NCBI Taxonomy" id="225345"/>
    <lineage>
        <taxon>Bacteria</taxon>
        <taxon>Bacillati</taxon>
        <taxon>Bacillota</taxon>
        <taxon>Clostridia</taxon>
        <taxon>Eubacteriales</taxon>
        <taxon>Clostridiaceae</taxon>
        <taxon>Clostridium</taxon>
    </lineage>
</organism>
<protein>
    <submittedName>
        <fullName evidence="2">DUF1659 domain-containing protein</fullName>
    </submittedName>
</protein>
<comment type="caution">
    <text evidence="2">The sequence shown here is derived from an EMBL/GenBank/DDBJ whole genome shotgun (WGS) entry which is preliminary data.</text>
</comment>
<accession>A0A964RSE3</accession>
<evidence type="ECO:0000313" key="2">
    <source>
        <dbReference type="EMBL" id="MVX66945.1"/>
    </source>
</evidence>
<reference evidence="2" key="1">
    <citation type="submission" date="2019-12" db="EMBL/GenBank/DDBJ databases">
        <title>Microbes associate with the intestines of laboratory mice.</title>
        <authorList>
            <person name="Navarre W."/>
            <person name="Wong E."/>
        </authorList>
    </citation>
    <scope>NUCLEOTIDE SEQUENCE</scope>
    <source>
        <strain evidence="2">NM79_F5</strain>
    </source>
</reference>
<proteinExistence type="predicted"/>
<dbReference type="RefSeq" id="WP_160361416.1">
    <property type="nucleotide sequence ID" value="NZ_WSRQ01000081.1"/>
</dbReference>
<evidence type="ECO:0000313" key="3">
    <source>
        <dbReference type="Proteomes" id="UP000656077"/>
    </source>
</evidence>
<dbReference type="AlphaFoldDB" id="A0A964RSE3"/>
<gene>
    <name evidence="2" type="ORF">GKZ28_25135</name>
</gene>
<feature type="domain" description="DUF1659" evidence="1">
    <location>
        <begin position="3"/>
        <end position="72"/>
    </location>
</feature>
<name>A0A964RSE3_9CLOT</name>